<evidence type="ECO:0000256" key="4">
    <source>
        <dbReference type="ARBA" id="ARBA00022694"/>
    </source>
</evidence>
<evidence type="ECO:0000259" key="10">
    <source>
        <dbReference type="Pfam" id="PF23925"/>
    </source>
</evidence>
<organism evidence="12 13">
    <name type="scientific">Varroa destructor</name>
    <name type="common">Honeybee mite</name>
    <dbReference type="NCBI Taxonomy" id="109461"/>
    <lineage>
        <taxon>Eukaryota</taxon>
        <taxon>Metazoa</taxon>
        <taxon>Ecdysozoa</taxon>
        <taxon>Arthropoda</taxon>
        <taxon>Chelicerata</taxon>
        <taxon>Arachnida</taxon>
        <taxon>Acari</taxon>
        <taxon>Parasitiformes</taxon>
        <taxon>Mesostigmata</taxon>
        <taxon>Gamasina</taxon>
        <taxon>Dermanyssoidea</taxon>
        <taxon>Varroidae</taxon>
        <taxon>Varroa</taxon>
    </lineage>
</organism>
<sequence length="1215" mass="137932">MRNLKLRYYCELAGISQQGRCELAEDILGNVLLICGRTLWRLTDSGDSNRDDAQPGWLNVGEIFDLDDDEVVSLQATFTGFCAVSKCGQIITFRLDKLPAYEMIGDIFGGVSSVAWSPDLELLVVVSTNGQLLLMRENFSTIIEQPVETESLGEKSAITVGWGKKETQFHGSEGKRAATVVTVQKKPISEFDDRKPNVIWRNDGQYFATNTVHNDVRTIRIWSRDGVLQYTAETIPELHGALAWWWGDENLIVSVDTSPKAERRIIFYETNGLRHGQFTLPENTLRVKEVCQGTLGVVRVLTVYCSKQVEGSNSQEDVLLLFTMNNYHWYLKQTLSFPEGVRAFLWDSRERLRVMAARFHSYRWSFQVDATGEGRVASIDAKQTLVTDFDKFVIPPPMAQRAITVNRHINSIVLLKSAILLQLDDGSLVVNEAEGNKPVTCNLPDVHRTSWSHLTRVSDELAVGVTCSKDIYKLHKIVISERKVIEAAILPKVPECLTIYKGNVFVKLKNEILSCNIYSHDSELSPSNMGHLESLQYTPQGIKVGFDSTERCLYYDEIVLCHKSTSFVIHEDTFILVTTNDNTLKCYSIFGNPKTPECCDTRNLEAGSLLVTSAPTDGRVILQMPRGNIETIYPRPLMLHAIQSHLMTERFDEAFRLMKVNRINMNLFYDYDPSSFDTKIEIIVRKLKNVNDLNLMIMDLQQEDVTQTMYAGYYSLVELPKAQKMKNVDKICDRIRETLAKVDEERFLLSIITCYAKKNTISDLEVALLTAKRFEVRFDEALKYLILLVDINRLMDVALGTYDFKIFLNVAQHSKKDPKEYLALLKELKSYKNENYRKVKTDMYLKRYDRALLHLAKCPDHFGECLELVIKERLFTKAHSLFPQGSQEANALWNAHGDYLLTKKRYKDAAIAYMQAKAYQNACQCFERAVDTDLCLAAAKLADLPAEPIAKRLILALTTGKKCLEASKIMERFSYPAEEICMTLISGSCWKAAFCWLLEVPDDRQEYIKAQLREHLLSSTEDLKENIATVAEKFSSSVARLKVVREEKAKRAAANCINFLDDTDLPMSEAGSVISGASRTCSSHTTRSGSVTTIQSNRQLRKANRKPKYILKQGSPFEDLAIVQECAQLVKNVPYLIEQVVSLLTGLQLLFLMDEAASLQSFFGSYFNTVKDKYILEVWPETPNGGVEVISDEELRIRPVLPVERFASAIFSERW</sequence>
<feature type="domain" description="ELP1 N-terminal second beta-propeller" evidence="8">
    <location>
        <begin position="379"/>
        <end position="590"/>
    </location>
</feature>
<dbReference type="CTD" id="8518"/>
<dbReference type="AlphaFoldDB" id="A0A7M7M3L0"/>
<evidence type="ECO:0000256" key="2">
    <source>
        <dbReference type="ARBA" id="ARBA00006086"/>
    </source>
</evidence>
<dbReference type="KEGG" id="vde:111243833"/>
<keyword evidence="4" id="KW-0819">tRNA processing</keyword>
<dbReference type="FunCoup" id="A0A7M7M3L0">
    <property type="interactions" value="1659"/>
</dbReference>
<dbReference type="RefSeq" id="XP_022645741.1">
    <property type="nucleotide sequence ID" value="XM_022790006.1"/>
</dbReference>
<dbReference type="InterPro" id="IPR056169">
    <property type="entry name" value="HB_ELP1"/>
</dbReference>
<accession>A0A7M7M3L0</accession>
<feature type="domain" description="ELP1 TPR" evidence="9">
    <location>
        <begin position="836"/>
        <end position="972"/>
    </location>
</feature>
<dbReference type="Pfam" id="PF23797">
    <property type="entry name" value="Beta-prop_ELP1_2nd"/>
    <property type="match status" value="1"/>
</dbReference>
<dbReference type="GO" id="GO:0000049">
    <property type="term" value="F:tRNA binding"/>
    <property type="evidence" value="ECO:0007669"/>
    <property type="project" value="TreeGrafter"/>
</dbReference>
<dbReference type="InterPro" id="IPR056165">
    <property type="entry name" value="Beta-prop_ELP1_2nd"/>
</dbReference>
<dbReference type="Proteomes" id="UP000594260">
    <property type="component" value="Unplaced"/>
</dbReference>
<feature type="domain" description="ELP1 first N-terminal beta-propeller" evidence="7">
    <location>
        <begin position="67"/>
        <end position="347"/>
    </location>
</feature>
<dbReference type="Pfam" id="PF23936">
    <property type="entry name" value="HB_ELP1"/>
    <property type="match status" value="1"/>
</dbReference>
<dbReference type="PIRSF" id="PIRSF017233">
    <property type="entry name" value="IKAP"/>
    <property type="match status" value="1"/>
</dbReference>
<dbReference type="PANTHER" id="PTHR12747">
    <property type="entry name" value="ELONGATOR COMPLEX PROTEIN 1"/>
    <property type="match status" value="1"/>
</dbReference>
<keyword evidence="3 6" id="KW-0963">Cytoplasm</keyword>
<dbReference type="InterPro" id="IPR056164">
    <property type="entry name" value="Beta-prop_ELP1_1st"/>
</dbReference>
<dbReference type="InParanoid" id="A0A7M7M3L0"/>
<evidence type="ECO:0000313" key="12">
    <source>
        <dbReference type="EnsemblMetazoa" id="XP_022645741"/>
    </source>
</evidence>
<evidence type="ECO:0000313" key="13">
    <source>
        <dbReference type="Proteomes" id="UP000594260"/>
    </source>
</evidence>
<keyword evidence="6" id="KW-0539">Nucleus</keyword>
<dbReference type="InterPro" id="IPR056166">
    <property type="entry name" value="TPR_ELP1"/>
</dbReference>
<name>A0A7M7M3L0_VARDE</name>
<evidence type="ECO:0000256" key="1">
    <source>
        <dbReference type="ARBA" id="ARBA00005043"/>
    </source>
</evidence>
<dbReference type="GO" id="GO:0005634">
    <property type="term" value="C:nucleus"/>
    <property type="evidence" value="ECO:0007669"/>
    <property type="project" value="UniProtKB-SubCell"/>
</dbReference>
<evidence type="ECO:0000256" key="6">
    <source>
        <dbReference type="PIRNR" id="PIRNR017233"/>
    </source>
</evidence>
<dbReference type="SUPFAM" id="SSF69322">
    <property type="entry name" value="Tricorn protease domain 2"/>
    <property type="match status" value="1"/>
</dbReference>
<comment type="pathway">
    <text evidence="1">tRNA modification; 5-methoxycarbonylmethyl-2-thiouridine-tRNA biosynthesis.</text>
</comment>
<dbReference type="GO" id="GO:0033588">
    <property type="term" value="C:elongator holoenzyme complex"/>
    <property type="evidence" value="ECO:0007669"/>
    <property type="project" value="InterPro"/>
</dbReference>
<evidence type="ECO:0000256" key="3">
    <source>
        <dbReference type="ARBA" id="ARBA00022490"/>
    </source>
</evidence>
<dbReference type="OrthoDB" id="40048at2759"/>
<comment type="function">
    <text evidence="6">Component of the elongator complex which is required for multiple tRNA modifications, including mcm5U (5-methoxycarbonylmethyl uridine), mcm5s2U (5-methoxycarbonylmethyl-2-thiouridine), and ncm5U (5-carbamoylmethyl uridine). The elongator complex catalyzes formation of carboxymethyluridine in the wobble base at position 34 in tRNAs.</text>
</comment>
<dbReference type="Pfam" id="PF04762">
    <property type="entry name" value="Beta-prop_ELP1_1st"/>
    <property type="match status" value="1"/>
</dbReference>
<dbReference type="InterPro" id="IPR056167">
    <property type="entry name" value="A-sol_ELP1"/>
</dbReference>
<reference evidence="12" key="1">
    <citation type="submission" date="2021-01" db="UniProtKB">
        <authorList>
            <consortium name="EnsemblMetazoa"/>
        </authorList>
    </citation>
    <scope>IDENTIFICATION</scope>
</reference>
<dbReference type="OMA" id="WRESLYC"/>
<feature type="domain" description="ELP1 three-helical bundle" evidence="11">
    <location>
        <begin position="1008"/>
        <end position="1170"/>
    </location>
</feature>
<dbReference type="EnsemblMetazoa" id="XM_022790006">
    <property type="protein sequence ID" value="XP_022645741"/>
    <property type="gene ID" value="LOC111243833"/>
</dbReference>
<keyword evidence="13" id="KW-1185">Reference proteome</keyword>
<dbReference type="GO" id="GO:0005829">
    <property type="term" value="C:cytosol"/>
    <property type="evidence" value="ECO:0007669"/>
    <property type="project" value="TreeGrafter"/>
</dbReference>
<evidence type="ECO:0000259" key="8">
    <source>
        <dbReference type="Pfam" id="PF23797"/>
    </source>
</evidence>
<dbReference type="InterPro" id="IPR015943">
    <property type="entry name" value="WD40/YVTN_repeat-like_dom_sf"/>
</dbReference>
<comment type="subcellular location">
    <subcellularLocation>
        <location evidence="6">Cytoplasm</location>
    </subcellularLocation>
    <subcellularLocation>
        <location evidence="6">Nucleus</location>
    </subcellularLocation>
</comment>
<dbReference type="Pfam" id="PF23878">
    <property type="entry name" value="TPR_ELP1"/>
    <property type="match status" value="1"/>
</dbReference>
<feature type="domain" description="ELP1 alpha-solenoid" evidence="10">
    <location>
        <begin position="635"/>
        <end position="828"/>
    </location>
</feature>
<evidence type="ECO:0000259" key="11">
    <source>
        <dbReference type="Pfam" id="PF23936"/>
    </source>
</evidence>
<proteinExistence type="inferred from homology"/>
<dbReference type="Gene3D" id="2.130.10.10">
    <property type="entry name" value="YVTN repeat-like/Quinoprotein amine dehydrogenase"/>
    <property type="match status" value="1"/>
</dbReference>
<dbReference type="UniPathway" id="UPA00988"/>
<dbReference type="Pfam" id="PF23925">
    <property type="entry name" value="A-sol_ELP1"/>
    <property type="match status" value="1"/>
</dbReference>
<dbReference type="GO" id="GO:0002926">
    <property type="term" value="P:tRNA wobble base 5-methoxycarbonylmethyl-2-thiouridinylation"/>
    <property type="evidence" value="ECO:0007669"/>
    <property type="project" value="TreeGrafter"/>
</dbReference>
<dbReference type="PANTHER" id="PTHR12747:SF0">
    <property type="entry name" value="ELONGATOR COMPLEX PROTEIN 1"/>
    <property type="match status" value="1"/>
</dbReference>
<evidence type="ECO:0000256" key="5">
    <source>
        <dbReference type="ARBA" id="ARBA00029535"/>
    </source>
</evidence>
<comment type="similarity">
    <text evidence="2 6">Belongs to the ELP1/IKA1 family.</text>
</comment>
<evidence type="ECO:0000259" key="9">
    <source>
        <dbReference type="Pfam" id="PF23878"/>
    </source>
</evidence>
<dbReference type="InterPro" id="IPR006849">
    <property type="entry name" value="Elp1"/>
</dbReference>
<evidence type="ECO:0000259" key="7">
    <source>
        <dbReference type="Pfam" id="PF04762"/>
    </source>
</evidence>
<protein>
    <recommendedName>
        <fullName evidence="5 6">Elongator complex protein 1</fullName>
    </recommendedName>
</protein>
<dbReference type="GeneID" id="111243833"/>